<gene>
    <name evidence="4" type="ORF">A3C04_03965</name>
</gene>
<dbReference type="GO" id="GO:0000272">
    <property type="term" value="P:polysaccharide catabolic process"/>
    <property type="evidence" value="ECO:0007669"/>
    <property type="project" value="InterPro"/>
</dbReference>
<dbReference type="EMBL" id="MHTV01000030">
    <property type="protein sequence ID" value="OHA66563.1"/>
    <property type="molecule type" value="Genomic_DNA"/>
</dbReference>
<dbReference type="Gene3D" id="1.10.1330.10">
    <property type="entry name" value="Dockerin domain"/>
    <property type="match status" value="1"/>
</dbReference>
<proteinExistence type="predicted"/>
<dbReference type="PROSITE" id="PS51766">
    <property type="entry name" value="DOCKERIN"/>
    <property type="match status" value="1"/>
</dbReference>
<feature type="coiled-coil region" evidence="1">
    <location>
        <begin position="33"/>
        <end position="60"/>
    </location>
</feature>
<feature type="domain" description="Dockerin" evidence="3">
    <location>
        <begin position="552"/>
        <end position="620"/>
    </location>
</feature>
<name>A0A1G2R1A4_9BACT</name>
<comment type="caution">
    <text evidence="4">The sequence shown here is derived from an EMBL/GenBank/DDBJ whole genome shotgun (WGS) entry which is preliminary data.</text>
</comment>
<feature type="chain" id="PRO_5009584178" description="Dockerin domain-containing protein" evidence="2">
    <location>
        <begin position="28"/>
        <end position="1361"/>
    </location>
</feature>
<dbReference type="Proteomes" id="UP000178092">
    <property type="component" value="Unassembled WGS sequence"/>
</dbReference>
<evidence type="ECO:0000313" key="4">
    <source>
        <dbReference type="EMBL" id="OHA66563.1"/>
    </source>
</evidence>
<dbReference type="Pfam" id="PF00404">
    <property type="entry name" value="Dockerin_1"/>
    <property type="match status" value="1"/>
</dbReference>
<organism evidence="4 5">
    <name type="scientific">Candidatus Wildermuthbacteria bacterium RIFCSPHIGHO2_02_FULL_45_25</name>
    <dbReference type="NCBI Taxonomy" id="1802450"/>
    <lineage>
        <taxon>Bacteria</taxon>
        <taxon>Candidatus Wildermuthiibacteriota</taxon>
    </lineage>
</organism>
<dbReference type="InterPro" id="IPR016134">
    <property type="entry name" value="Dockerin_dom"/>
</dbReference>
<sequence>MKRIIQMFLAGFVGISLLAGTAGFAYAQTTPTIEELSVQVQSLLKILNQLQVQVQQLQNTGSTGINYPMVPTYTTMPTSTVAPPPWCHTFSSNLRFGDKGVEVKALYEAFVKESGLMRATANPDGPFEFNEAIASAVVGFQERYKNEILTPNGLKFGTGFVGVSTRAKLNALYGCGVSHPIGTTPPIIGTMPALIDEGRDGFVLTNFNEGAPTLYAGKTYTVSWENRNNVPITGLAFYLEDTSVSPFRIYSVGNLNPETGDILSASQTRYVFTVPSDVRSGDDYRISVTGRIANVTHMGIADDSDAKLQIFGSGLQLPTDPSTSRIKILSPNGGESWSLSEQHTIQWTGWVPEKGREIYAVLMDNTNIFALNVLNPHGDGISVGMNPAFLFNEATVTLPSAIKAGAYKLQLTMVEGNTRVFDESDGYISIVASQTLLPSPSIKILSPNGGETWKAGPPIQMEIRWSSVKEIPGFNLALYKGGVFQRSMGIQNVNAQISQSGNVTQHLTYWPIPAEISEGNDYRIRISSAMNGNVFDESDNYFSIVSLQNTITSCILGDVNMDGVITIVDSQFIAQYVAGNRTFTDDQKWRADVNGDGMISSSDAEYISNYVVGNVSAPSGTCSVPMEQSITVVAPNGGEVLEEGRTHQIRWMSHGVKSVHIGYAIGGKGYELADVEANRGYYAWSIPADFVESFARNFGTTLDATKNSMSVMVSSNDSGTRVVSDKSDAPFSIVPSVPTSESPSITIRTPAKGVIWETGSVHTINWTSVGIPATANVSVIELERNDGGEGWHLAYNTPNDGAQTIYVPNVEGDFRIAMSVLVGNAYQTYQSDVFHITKEHAKGTFDLGWNRLEDQLKVPSSGATLASLNVSAFHEDVILDDIRVDFDGSKDAFRAMDDLKNVYLMIGDTKVGGGSSFLGDTNNHWKTTYRLTDGKTVAVRVIGDVSSSAIDGDSEIDTIRVDITVRGTGARSGAAIEANKATGQSILLVAGDKSLALTSPNGGEELELAKSYQIKWNSAGSVGPLDIYLMKESIARYTLAFQTANDGLFDWTIGKDSLGQTIAPGEYRVKILETLNQQIFDQSDNGFAIIDAATPVRSDGKPAGTLSSGTKEVTLSLSTDETARCLYATQPGIAYDPKAGGAMDQVNAQGTRHEGYLRGLSDGKTYTYYVRCRDSAQNTNDSDFAISFSVASPDVSSVLKFGINTASPNGTLIPGPSTLLAVFDVTNNGLADVTFANEEGNSLTVAISQSALQEDGNTEAITLKDENGTILDTATANLGASPTTVMFDFANKSFVVPSGSVKKLYIYGDTMEFLYSGDAIQLWLDSSNANNINWGLDGSGNYGHADIIFRGNPYAFMLVRP</sequence>
<keyword evidence="2" id="KW-0732">Signal</keyword>
<dbReference type="InterPro" id="IPR036439">
    <property type="entry name" value="Dockerin_dom_sf"/>
</dbReference>
<dbReference type="InterPro" id="IPR002105">
    <property type="entry name" value="Dockerin_1_rpt"/>
</dbReference>
<evidence type="ECO:0000313" key="5">
    <source>
        <dbReference type="Proteomes" id="UP000178092"/>
    </source>
</evidence>
<feature type="signal peptide" evidence="2">
    <location>
        <begin position="1"/>
        <end position="27"/>
    </location>
</feature>
<dbReference type="SUPFAM" id="SSF63446">
    <property type="entry name" value="Type I dockerin domain"/>
    <property type="match status" value="1"/>
</dbReference>
<accession>A0A1G2R1A4</accession>
<evidence type="ECO:0000256" key="2">
    <source>
        <dbReference type="SAM" id="SignalP"/>
    </source>
</evidence>
<evidence type="ECO:0000256" key="1">
    <source>
        <dbReference type="SAM" id="Coils"/>
    </source>
</evidence>
<dbReference type="GO" id="GO:0004553">
    <property type="term" value="F:hydrolase activity, hydrolyzing O-glycosyl compounds"/>
    <property type="evidence" value="ECO:0007669"/>
    <property type="project" value="InterPro"/>
</dbReference>
<dbReference type="Gene3D" id="1.10.101.10">
    <property type="entry name" value="PGBD-like superfamily/PGBD"/>
    <property type="match status" value="1"/>
</dbReference>
<dbReference type="InterPro" id="IPR036366">
    <property type="entry name" value="PGBDSf"/>
</dbReference>
<reference evidence="4 5" key="1">
    <citation type="journal article" date="2016" name="Nat. Commun.">
        <title>Thousands of microbial genomes shed light on interconnected biogeochemical processes in an aquifer system.</title>
        <authorList>
            <person name="Anantharaman K."/>
            <person name="Brown C.T."/>
            <person name="Hug L.A."/>
            <person name="Sharon I."/>
            <person name="Castelle C.J."/>
            <person name="Probst A.J."/>
            <person name="Thomas B.C."/>
            <person name="Singh A."/>
            <person name="Wilkins M.J."/>
            <person name="Karaoz U."/>
            <person name="Brodie E.L."/>
            <person name="Williams K.H."/>
            <person name="Hubbard S.S."/>
            <person name="Banfield J.F."/>
        </authorList>
    </citation>
    <scope>NUCLEOTIDE SEQUENCE [LARGE SCALE GENOMIC DNA]</scope>
</reference>
<evidence type="ECO:0000259" key="3">
    <source>
        <dbReference type="PROSITE" id="PS51766"/>
    </source>
</evidence>
<protein>
    <recommendedName>
        <fullName evidence="3">Dockerin domain-containing protein</fullName>
    </recommendedName>
</protein>
<keyword evidence="1" id="KW-0175">Coiled coil</keyword>
<dbReference type="CDD" id="cd14256">
    <property type="entry name" value="Dockerin_I"/>
    <property type="match status" value="1"/>
</dbReference>